<keyword evidence="1" id="KW-0732">Signal</keyword>
<organism evidence="2 3">
    <name type="scientific">Mucilaginibacter segetis</name>
    <dbReference type="NCBI Taxonomy" id="2793071"/>
    <lineage>
        <taxon>Bacteria</taxon>
        <taxon>Pseudomonadati</taxon>
        <taxon>Bacteroidota</taxon>
        <taxon>Sphingobacteriia</taxon>
        <taxon>Sphingobacteriales</taxon>
        <taxon>Sphingobacteriaceae</taxon>
        <taxon>Mucilaginibacter</taxon>
    </lineage>
</organism>
<dbReference type="Pfam" id="PF04450">
    <property type="entry name" value="BSP"/>
    <property type="match status" value="1"/>
</dbReference>
<sequence length="223" mass="25180">MKKLTLLAIILFAVSAKAALAGDIDTLKKGGYTLIVSGNDEHFDDAIKQKLISTFFTVYPKIAKEYNKNTLKEVKFFIDTAYHGVAATDNGRVVFSSAYMTKHPNDIDVVTHEVMHIVQDYGNTNGPWWVTEGIADYVRNEFGVANAAANWTLPAYKPTQNYDNSYRVTARFLIWIEKNVKKGTVKKLDAIMRAHTYTDDTWKQLTGKTVAELWKDYSQNPAI</sequence>
<evidence type="ECO:0000313" key="3">
    <source>
        <dbReference type="Proteomes" id="UP000613193"/>
    </source>
</evidence>
<dbReference type="InterPro" id="IPR007541">
    <property type="entry name" value="Uncharacterised_BSP"/>
</dbReference>
<evidence type="ECO:0000256" key="1">
    <source>
        <dbReference type="SAM" id="SignalP"/>
    </source>
</evidence>
<feature type="signal peptide" evidence="1">
    <location>
        <begin position="1"/>
        <end position="18"/>
    </location>
</feature>
<feature type="chain" id="PRO_5036998544" evidence="1">
    <location>
        <begin position="19"/>
        <end position="223"/>
    </location>
</feature>
<gene>
    <name evidence="2" type="ORF">I5M19_13960</name>
</gene>
<dbReference type="EMBL" id="JAEHFW010000003">
    <property type="protein sequence ID" value="MBK0380425.1"/>
    <property type="molecule type" value="Genomic_DNA"/>
</dbReference>
<keyword evidence="3" id="KW-1185">Reference proteome</keyword>
<dbReference type="PANTHER" id="PTHR33321">
    <property type="match status" value="1"/>
</dbReference>
<evidence type="ECO:0000313" key="2">
    <source>
        <dbReference type="EMBL" id="MBK0380425.1"/>
    </source>
</evidence>
<dbReference type="AlphaFoldDB" id="A0A934UNT2"/>
<protein>
    <submittedName>
        <fullName evidence="2">Secretory protein</fullName>
    </submittedName>
</protein>
<accession>A0A934UNT2</accession>
<reference evidence="2" key="1">
    <citation type="submission" date="2020-12" db="EMBL/GenBank/DDBJ databases">
        <title>Bacterial novel species Mucilaginibacter sp. SD-g isolated from soil.</title>
        <authorList>
            <person name="Jung H.-Y."/>
        </authorList>
    </citation>
    <scope>NUCLEOTIDE SEQUENCE</scope>
    <source>
        <strain evidence="2">SD-g</strain>
    </source>
</reference>
<name>A0A934UNT2_9SPHI</name>
<dbReference type="Proteomes" id="UP000613193">
    <property type="component" value="Unassembled WGS sequence"/>
</dbReference>
<dbReference type="RefSeq" id="WP_200066977.1">
    <property type="nucleotide sequence ID" value="NZ_JAEHFW010000003.1"/>
</dbReference>
<dbReference type="PANTHER" id="PTHR33321:SF12">
    <property type="entry name" value="PLANT BASIC SECRETORY PROTEIN (BSP) FAMILY PROTEIN"/>
    <property type="match status" value="1"/>
</dbReference>
<comment type="caution">
    <text evidence="2">The sequence shown here is derived from an EMBL/GenBank/DDBJ whole genome shotgun (WGS) entry which is preliminary data.</text>
</comment>
<proteinExistence type="predicted"/>